<evidence type="ECO:0008006" key="4">
    <source>
        <dbReference type="Google" id="ProtNLM"/>
    </source>
</evidence>
<keyword evidence="1" id="KW-0732">Signal</keyword>
<gene>
    <name evidence="2" type="ORF">ACFSR2_19265</name>
</gene>
<keyword evidence="3" id="KW-1185">Reference proteome</keyword>
<dbReference type="EMBL" id="JBHULC010000027">
    <property type="protein sequence ID" value="MFD2523045.1"/>
    <property type="molecule type" value="Genomic_DNA"/>
</dbReference>
<reference evidence="3" key="1">
    <citation type="journal article" date="2019" name="Int. J. Syst. Evol. Microbiol.">
        <title>The Global Catalogue of Microorganisms (GCM) 10K type strain sequencing project: providing services to taxonomists for standard genome sequencing and annotation.</title>
        <authorList>
            <consortium name="The Broad Institute Genomics Platform"/>
            <consortium name="The Broad Institute Genome Sequencing Center for Infectious Disease"/>
            <person name="Wu L."/>
            <person name="Ma J."/>
        </authorList>
    </citation>
    <scope>NUCLEOTIDE SEQUENCE [LARGE SCALE GENOMIC DNA]</scope>
    <source>
        <strain evidence="3">KCTC 52344</strain>
    </source>
</reference>
<evidence type="ECO:0000313" key="2">
    <source>
        <dbReference type="EMBL" id="MFD2523045.1"/>
    </source>
</evidence>
<sequence length="145" mass="16364">MKTKIAISLLLLATLLTFQNCKDCVEPVSTDLIGKWQLEKIVTANSTINTFDKPQYLRIDYLSTLPTSGGKGYTEETVLEQDSTVSTKIWDTTNANCKRKELTVSYRDKTSRDFKLISDGSIQVSNYNFVGSSAMPATYYYFKVK</sequence>
<feature type="chain" id="PRO_5046952035" description="Lipocalin-like domain-containing protein" evidence="1">
    <location>
        <begin position="23"/>
        <end position="145"/>
    </location>
</feature>
<proteinExistence type="predicted"/>
<comment type="caution">
    <text evidence="2">The sequence shown here is derived from an EMBL/GenBank/DDBJ whole genome shotgun (WGS) entry which is preliminary data.</text>
</comment>
<organism evidence="2 3">
    <name type="scientific">Emticicia soli</name>
    <dbReference type="NCBI Taxonomy" id="2027878"/>
    <lineage>
        <taxon>Bacteria</taxon>
        <taxon>Pseudomonadati</taxon>
        <taxon>Bacteroidota</taxon>
        <taxon>Cytophagia</taxon>
        <taxon>Cytophagales</taxon>
        <taxon>Leadbetterellaceae</taxon>
        <taxon>Emticicia</taxon>
    </lineage>
</organism>
<name>A0ABW5JE03_9BACT</name>
<dbReference type="Proteomes" id="UP001597510">
    <property type="component" value="Unassembled WGS sequence"/>
</dbReference>
<feature type="signal peptide" evidence="1">
    <location>
        <begin position="1"/>
        <end position="22"/>
    </location>
</feature>
<protein>
    <recommendedName>
        <fullName evidence="4">Lipocalin-like domain-containing protein</fullName>
    </recommendedName>
</protein>
<dbReference type="RefSeq" id="WP_340240071.1">
    <property type="nucleotide sequence ID" value="NZ_JBBEWC010000018.1"/>
</dbReference>
<evidence type="ECO:0000256" key="1">
    <source>
        <dbReference type="SAM" id="SignalP"/>
    </source>
</evidence>
<evidence type="ECO:0000313" key="3">
    <source>
        <dbReference type="Proteomes" id="UP001597510"/>
    </source>
</evidence>
<accession>A0ABW5JE03</accession>